<comment type="similarity">
    <text evidence="2">Belongs to the cutinase family.</text>
</comment>
<feature type="active site" description="Proton donor/acceptor" evidence="10">
    <location>
        <position position="135"/>
    </location>
</feature>
<dbReference type="AlphaFoldDB" id="A0A6G1HIE4"/>
<dbReference type="InterPro" id="IPR000675">
    <property type="entry name" value="Cutinase/axe"/>
</dbReference>
<dbReference type="OrthoDB" id="3225429at2759"/>
<dbReference type="EC" id="3.1.1.74" evidence="3"/>
<dbReference type="GO" id="GO:0005576">
    <property type="term" value="C:extracellular region"/>
    <property type="evidence" value="ECO:0007669"/>
    <property type="project" value="UniProtKB-SubCell"/>
</dbReference>
<keyword evidence="5" id="KW-0964">Secreted</keyword>
<evidence type="ECO:0000256" key="3">
    <source>
        <dbReference type="ARBA" id="ARBA00013095"/>
    </source>
</evidence>
<evidence type="ECO:0000256" key="7">
    <source>
        <dbReference type="ARBA" id="ARBA00022801"/>
    </source>
</evidence>
<evidence type="ECO:0000256" key="2">
    <source>
        <dbReference type="ARBA" id="ARBA00007534"/>
    </source>
</evidence>
<evidence type="ECO:0000256" key="6">
    <source>
        <dbReference type="ARBA" id="ARBA00022729"/>
    </source>
</evidence>
<dbReference type="InterPro" id="IPR011150">
    <property type="entry name" value="Cutinase_monf"/>
</dbReference>
<dbReference type="Gene3D" id="3.40.50.1820">
    <property type="entry name" value="alpha/beta hydrolase"/>
    <property type="match status" value="1"/>
</dbReference>
<dbReference type="GO" id="GO:0016052">
    <property type="term" value="P:carbohydrate catabolic process"/>
    <property type="evidence" value="ECO:0007669"/>
    <property type="project" value="TreeGrafter"/>
</dbReference>
<evidence type="ECO:0000313" key="13">
    <source>
        <dbReference type="Proteomes" id="UP000799640"/>
    </source>
</evidence>
<organism evidence="12 13">
    <name type="scientific">Trichodelitschia bisporula</name>
    <dbReference type="NCBI Taxonomy" id="703511"/>
    <lineage>
        <taxon>Eukaryota</taxon>
        <taxon>Fungi</taxon>
        <taxon>Dikarya</taxon>
        <taxon>Ascomycota</taxon>
        <taxon>Pezizomycotina</taxon>
        <taxon>Dothideomycetes</taxon>
        <taxon>Dothideomycetes incertae sedis</taxon>
        <taxon>Phaeotrichales</taxon>
        <taxon>Phaeotrichaceae</taxon>
        <taxon>Trichodelitschia</taxon>
    </lineage>
</organism>
<keyword evidence="4" id="KW-0719">Serine esterase</keyword>
<dbReference type="Proteomes" id="UP000799640">
    <property type="component" value="Unassembled WGS sequence"/>
</dbReference>
<evidence type="ECO:0000256" key="5">
    <source>
        <dbReference type="ARBA" id="ARBA00022525"/>
    </source>
</evidence>
<feature type="non-terminal residue" evidence="12">
    <location>
        <position position="1"/>
    </location>
</feature>
<sequence>GILIGPSLQSALQKQIPGLKTYPVLYAASLATNINTVRTDQASINKGVDAFKQAQGCSVIIAGGYSQGAAVMHNVISKSLDAGIKAKIAGVALFGDTRNQQDKGHIPNFPTERSKVWCNKNDGVCGGALNVNAGHLSYSNAQIGEAATYLATQAKSLKAGSGAVSGVAETAAETTEASG</sequence>
<dbReference type="Pfam" id="PF01083">
    <property type="entry name" value="Cutinase"/>
    <property type="match status" value="1"/>
</dbReference>
<protein>
    <recommendedName>
        <fullName evidence="3">cutinase</fullName>
        <ecNumber evidence="3">3.1.1.74</ecNumber>
    </recommendedName>
</protein>
<keyword evidence="13" id="KW-1185">Reference proteome</keyword>
<evidence type="ECO:0000256" key="9">
    <source>
        <dbReference type="ARBA" id="ARBA00034045"/>
    </source>
</evidence>
<name>A0A6G1HIE4_9PEZI</name>
<dbReference type="PANTHER" id="PTHR48250:SF3">
    <property type="entry name" value="CUTINASE 1-RELATED"/>
    <property type="match status" value="1"/>
</dbReference>
<evidence type="ECO:0000256" key="4">
    <source>
        <dbReference type="ARBA" id="ARBA00022487"/>
    </source>
</evidence>
<comment type="catalytic activity">
    <reaction evidence="9">
        <text>cutin + H2O = cutin monomers.</text>
        <dbReference type="EC" id="3.1.1.74"/>
    </reaction>
</comment>
<reference evidence="12" key="1">
    <citation type="journal article" date="2020" name="Stud. Mycol.">
        <title>101 Dothideomycetes genomes: a test case for predicting lifestyles and emergence of pathogens.</title>
        <authorList>
            <person name="Haridas S."/>
            <person name="Albert R."/>
            <person name="Binder M."/>
            <person name="Bloem J."/>
            <person name="Labutti K."/>
            <person name="Salamov A."/>
            <person name="Andreopoulos B."/>
            <person name="Baker S."/>
            <person name="Barry K."/>
            <person name="Bills G."/>
            <person name="Bluhm B."/>
            <person name="Cannon C."/>
            <person name="Castanera R."/>
            <person name="Culley D."/>
            <person name="Daum C."/>
            <person name="Ezra D."/>
            <person name="Gonzalez J."/>
            <person name="Henrissat B."/>
            <person name="Kuo A."/>
            <person name="Liang C."/>
            <person name="Lipzen A."/>
            <person name="Lutzoni F."/>
            <person name="Magnuson J."/>
            <person name="Mondo S."/>
            <person name="Nolan M."/>
            <person name="Ohm R."/>
            <person name="Pangilinan J."/>
            <person name="Park H.-J."/>
            <person name="Ramirez L."/>
            <person name="Alfaro M."/>
            <person name="Sun H."/>
            <person name="Tritt A."/>
            <person name="Yoshinaga Y."/>
            <person name="Zwiers L.-H."/>
            <person name="Turgeon B."/>
            <person name="Goodwin S."/>
            <person name="Spatafora J."/>
            <person name="Crous P."/>
            <person name="Grigoriev I."/>
        </authorList>
    </citation>
    <scope>NUCLEOTIDE SEQUENCE</scope>
    <source>
        <strain evidence="12">CBS 262.69</strain>
    </source>
</reference>
<evidence type="ECO:0000313" key="12">
    <source>
        <dbReference type="EMBL" id="KAF2395833.1"/>
    </source>
</evidence>
<dbReference type="EMBL" id="ML996710">
    <property type="protein sequence ID" value="KAF2395833.1"/>
    <property type="molecule type" value="Genomic_DNA"/>
</dbReference>
<dbReference type="PANTHER" id="PTHR48250">
    <property type="entry name" value="CUTINASE 2-RELATED"/>
    <property type="match status" value="1"/>
</dbReference>
<dbReference type="InterPro" id="IPR029058">
    <property type="entry name" value="AB_hydrolase_fold"/>
</dbReference>
<proteinExistence type="inferred from homology"/>
<evidence type="ECO:0000256" key="11">
    <source>
        <dbReference type="PIRSR" id="PIRSR611150-2"/>
    </source>
</evidence>
<keyword evidence="8 11" id="KW-1015">Disulfide bond</keyword>
<evidence type="ECO:0000256" key="1">
    <source>
        <dbReference type="ARBA" id="ARBA00004613"/>
    </source>
</evidence>
<accession>A0A6G1HIE4</accession>
<dbReference type="SMART" id="SM01110">
    <property type="entry name" value="Cutinase"/>
    <property type="match status" value="1"/>
</dbReference>
<dbReference type="SUPFAM" id="SSF53474">
    <property type="entry name" value="alpha/beta-Hydrolases"/>
    <property type="match status" value="1"/>
</dbReference>
<feature type="active site" evidence="10">
    <location>
        <position position="122"/>
    </location>
</feature>
<feature type="active site" description="Nucleophile" evidence="10">
    <location>
        <position position="66"/>
    </location>
</feature>
<evidence type="ECO:0000256" key="10">
    <source>
        <dbReference type="PIRSR" id="PIRSR611150-1"/>
    </source>
</evidence>
<feature type="disulfide bond" evidence="11">
    <location>
        <begin position="118"/>
        <end position="125"/>
    </location>
</feature>
<keyword evidence="7 12" id="KW-0378">Hydrolase</keyword>
<dbReference type="GO" id="GO:0050525">
    <property type="term" value="F:cutinase activity"/>
    <property type="evidence" value="ECO:0007669"/>
    <property type="project" value="UniProtKB-EC"/>
</dbReference>
<keyword evidence="6" id="KW-0732">Signal</keyword>
<gene>
    <name evidence="12" type="ORF">EJ06DRAFT_534520</name>
</gene>
<comment type="subcellular location">
    <subcellularLocation>
        <location evidence="1">Secreted</location>
    </subcellularLocation>
</comment>
<evidence type="ECO:0000256" key="8">
    <source>
        <dbReference type="ARBA" id="ARBA00023157"/>
    </source>
</evidence>